<gene>
    <name evidence="1" type="ORF">SAMN04488598_108114</name>
    <name evidence="3" type="ORF">SAMN04515652_106132</name>
    <name evidence="2" type="ORF">SAMN04515654_106131</name>
</gene>
<reference evidence="2 5" key="1">
    <citation type="submission" date="2016-10" db="EMBL/GenBank/DDBJ databases">
        <authorList>
            <person name="de Groot N.N."/>
        </authorList>
    </citation>
    <scope>NUCLEOTIDE SEQUENCE [LARGE SCALE GENOMIC DNA]</scope>
    <source>
        <strain evidence="2 5">WG7</strain>
    </source>
</reference>
<dbReference type="Proteomes" id="UP000198945">
    <property type="component" value="Unassembled WGS sequence"/>
</dbReference>
<accession>A0A1G7JMJ5</accession>
<proteinExistence type="predicted"/>
<dbReference type="EMBL" id="FNBJ01000008">
    <property type="protein sequence ID" value="SDF25689.1"/>
    <property type="molecule type" value="Genomic_DNA"/>
</dbReference>
<organism evidence="3 4">
    <name type="scientific">Halanaerobium congolense</name>
    <dbReference type="NCBI Taxonomy" id="54121"/>
    <lineage>
        <taxon>Bacteria</taxon>
        <taxon>Bacillati</taxon>
        <taxon>Bacillota</taxon>
        <taxon>Clostridia</taxon>
        <taxon>Halanaerobiales</taxon>
        <taxon>Halanaerobiaceae</taxon>
        <taxon>Halanaerobium</taxon>
    </lineage>
</organism>
<dbReference type="InterPro" id="IPR043733">
    <property type="entry name" value="DUF5677"/>
</dbReference>
<dbReference type="EMBL" id="FNEH01000006">
    <property type="protein sequence ID" value="SDI45790.1"/>
    <property type="molecule type" value="Genomic_DNA"/>
</dbReference>
<dbReference type="AlphaFoldDB" id="A0A1G7JMJ5"/>
<sequence length="302" mass="36113">MKFYRPAVRSLEGMVIGEDTKNQVFLNDFWKELGMMSTCNLKHIKYEDDEDKPTEFIKDTREALEYIIIDNKEKLLSDDSKFEVIIGSIIYIFKIFKEVIENNLNNKILGRHAIRTLIEVYIMVKYLLKKEKDKPNIWQEYKYYGISKYKLILLKAREDMSSKAQENHHLATSLLDAIVNEKKWEEFVDIDLRYFDQESIRNKSTYVEEKELYDLFYNYDTNYVHGFWGAIRESSMLFCDNSAHKYHNVPDFISEQNLPSVKGSCIMIVKKIIKLSCDLYEYPEWYINEYINRDDSNEKKDD</sequence>
<dbReference type="RefSeq" id="WP_089717825.1">
    <property type="nucleotide sequence ID" value="NZ_FNBJ01000008.1"/>
</dbReference>
<dbReference type="Pfam" id="PF18928">
    <property type="entry name" value="DUF5677"/>
    <property type="match status" value="1"/>
</dbReference>
<protein>
    <submittedName>
        <fullName evidence="3">Uncharacterized protein</fullName>
    </submittedName>
</protein>
<evidence type="ECO:0000313" key="1">
    <source>
        <dbReference type="EMBL" id="SDF25689.1"/>
    </source>
</evidence>
<evidence type="ECO:0000313" key="6">
    <source>
        <dbReference type="Proteomes" id="UP000199519"/>
    </source>
</evidence>
<reference evidence="4 6" key="2">
    <citation type="submission" date="2016-10" db="EMBL/GenBank/DDBJ databases">
        <authorList>
            <person name="Varghese N."/>
            <person name="Submissions S."/>
        </authorList>
    </citation>
    <scope>NUCLEOTIDE SEQUENCE [LARGE SCALE GENOMIC DNA]</scope>
    <source>
        <strain evidence="1 6">WG2</strain>
        <strain evidence="3 4">WG5</strain>
    </source>
</reference>
<dbReference type="Proteomes" id="UP000198612">
    <property type="component" value="Unassembled WGS sequence"/>
</dbReference>
<evidence type="ECO:0000313" key="2">
    <source>
        <dbReference type="EMBL" id="SDI45790.1"/>
    </source>
</evidence>
<keyword evidence="6" id="KW-1185">Reference proteome</keyword>
<dbReference type="EMBL" id="FOHG01000006">
    <property type="protein sequence ID" value="SES80552.1"/>
    <property type="molecule type" value="Genomic_DNA"/>
</dbReference>
<dbReference type="Proteomes" id="UP000199519">
    <property type="component" value="Unassembled WGS sequence"/>
</dbReference>
<evidence type="ECO:0000313" key="5">
    <source>
        <dbReference type="Proteomes" id="UP000198945"/>
    </source>
</evidence>
<name>A0A1G7JMJ5_9FIRM</name>
<evidence type="ECO:0000313" key="4">
    <source>
        <dbReference type="Proteomes" id="UP000198612"/>
    </source>
</evidence>
<evidence type="ECO:0000313" key="3">
    <source>
        <dbReference type="EMBL" id="SES80552.1"/>
    </source>
</evidence>